<reference evidence="12" key="1">
    <citation type="journal article" date="2023" name="Nat. Commun.">
        <title>Diploid and tetraploid genomes of Acorus and the evolution of monocots.</title>
        <authorList>
            <person name="Ma L."/>
            <person name="Liu K.W."/>
            <person name="Li Z."/>
            <person name="Hsiao Y.Y."/>
            <person name="Qi Y."/>
            <person name="Fu T."/>
            <person name="Tang G.D."/>
            <person name="Zhang D."/>
            <person name="Sun W.H."/>
            <person name="Liu D.K."/>
            <person name="Li Y."/>
            <person name="Chen G.Z."/>
            <person name="Liu X.D."/>
            <person name="Liao X.Y."/>
            <person name="Jiang Y.T."/>
            <person name="Yu X."/>
            <person name="Hao Y."/>
            <person name="Huang J."/>
            <person name="Zhao X.W."/>
            <person name="Ke S."/>
            <person name="Chen Y.Y."/>
            <person name="Wu W.L."/>
            <person name="Hsu J.L."/>
            <person name="Lin Y.F."/>
            <person name="Huang M.D."/>
            <person name="Li C.Y."/>
            <person name="Huang L."/>
            <person name="Wang Z.W."/>
            <person name="Zhao X."/>
            <person name="Zhong W.Y."/>
            <person name="Peng D.H."/>
            <person name="Ahmad S."/>
            <person name="Lan S."/>
            <person name="Zhang J.S."/>
            <person name="Tsai W.C."/>
            <person name="Van de Peer Y."/>
            <person name="Liu Z.J."/>
        </authorList>
    </citation>
    <scope>NUCLEOTIDE SEQUENCE</scope>
    <source>
        <strain evidence="12">CP</strain>
    </source>
</reference>
<feature type="region of interest" description="Disordered" evidence="10">
    <location>
        <begin position="100"/>
        <end position="146"/>
    </location>
</feature>
<comment type="caution">
    <text evidence="12">The sequence shown here is derived from an EMBL/GenBank/DDBJ whole genome shotgun (WGS) entry which is preliminary data.</text>
</comment>
<feature type="compositionally biased region" description="Basic and acidic residues" evidence="10">
    <location>
        <begin position="287"/>
        <end position="299"/>
    </location>
</feature>
<dbReference type="InterPro" id="IPR045207">
    <property type="entry name" value="RanBD_NUP50_plant"/>
</dbReference>
<sequence>MALHRFGNTYVTEPARMALHRFGNTSSSLVFYQLAYFEVKGRVKAGDRLRMVRSARVSRLVASCGPRSGTRHRMPITHGMTVSTAVRSILCSLLDFPPTSSMGDSECAPPPSKKRVAGRELSRDNPGLDDDDDAPEQETETFKKASEEVMATRRIVKVRHKQPSTTPSSNPFASFSLVPSAETDDKTLSSTFQPHTVAEKAVLDEEDDAGKENAQERTGTRNGEVLDEPNETKVTNKDLENVTDTLAANPALEENDVKENAQLEETNKPKETEKEGTVVEEGAIDATEDKEAAKLKEGNKTTTDGEETEAALKDAETSKSEGVNVMISGKTLPASSFSSFQQLSSCPNAFTGFAGTGFSSSSFSFGLASKGSSPFSAASGSLFAPKGETTSFPSFSNGGSMELFAGNTSDANKAGKIVIPSVEGPIETGEENEKCVFSTDAALFEYIDGGWKERGKGEVKVNVSTLGVGKSRLVMRARGNYRLILNASLYPDMSLRNMDKRGITFACINSAGEGKGELVTYALKFKDSSFVEEFREVVTSHKGEKTGILKTPENSPKASDE</sequence>
<dbReference type="GO" id="GO:0051028">
    <property type="term" value="P:mRNA transport"/>
    <property type="evidence" value="ECO:0007669"/>
    <property type="project" value="UniProtKB-KW"/>
</dbReference>
<feature type="domain" description="RanBD1" evidence="11">
    <location>
        <begin position="417"/>
        <end position="538"/>
    </location>
</feature>
<keyword evidence="6" id="KW-0007">Acetylation</keyword>
<organism evidence="12 13">
    <name type="scientific">Acorus calamus</name>
    <name type="common">Sweet flag</name>
    <dbReference type="NCBI Taxonomy" id="4465"/>
    <lineage>
        <taxon>Eukaryota</taxon>
        <taxon>Viridiplantae</taxon>
        <taxon>Streptophyta</taxon>
        <taxon>Embryophyta</taxon>
        <taxon>Tracheophyta</taxon>
        <taxon>Spermatophyta</taxon>
        <taxon>Magnoliopsida</taxon>
        <taxon>Liliopsida</taxon>
        <taxon>Acoraceae</taxon>
        <taxon>Acorus</taxon>
    </lineage>
</organism>
<dbReference type="Proteomes" id="UP001180020">
    <property type="component" value="Unassembled WGS sequence"/>
</dbReference>
<evidence type="ECO:0000256" key="3">
    <source>
        <dbReference type="ARBA" id="ARBA00022737"/>
    </source>
</evidence>
<evidence type="ECO:0000313" key="12">
    <source>
        <dbReference type="EMBL" id="KAK1305767.1"/>
    </source>
</evidence>
<keyword evidence="8" id="KW-0906">Nuclear pore complex</keyword>
<evidence type="ECO:0000256" key="7">
    <source>
        <dbReference type="ARBA" id="ARBA00023010"/>
    </source>
</evidence>
<accession>A0AAV9E0C8</accession>
<evidence type="ECO:0000256" key="5">
    <source>
        <dbReference type="ARBA" id="ARBA00022927"/>
    </source>
</evidence>
<evidence type="ECO:0000256" key="8">
    <source>
        <dbReference type="ARBA" id="ARBA00023132"/>
    </source>
</evidence>
<dbReference type="SMART" id="SM00160">
    <property type="entry name" value="RanBD"/>
    <property type="match status" value="1"/>
</dbReference>
<dbReference type="PROSITE" id="PS50196">
    <property type="entry name" value="RANBD1"/>
    <property type="match status" value="1"/>
</dbReference>
<dbReference type="InterPro" id="IPR015007">
    <property type="entry name" value="NUP2/50/61"/>
</dbReference>
<gene>
    <name evidence="12" type="primary">KCS1</name>
    <name evidence="12" type="ORF">QJS10_CPA10g00510</name>
</gene>
<dbReference type="PANTHER" id="PTHR23138:SF142">
    <property type="entry name" value="RAN-BINDING PROTEIN 3B-RELATED"/>
    <property type="match status" value="1"/>
</dbReference>
<keyword evidence="13" id="KW-1185">Reference proteome</keyword>
<dbReference type="GO" id="GO:0005643">
    <property type="term" value="C:nuclear pore"/>
    <property type="evidence" value="ECO:0007669"/>
    <property type="project" value="UniProtKB-SubCell"/>
</dbReference>
<dbReference type="InterPro" id="IPR045255">
    <property type="entry name" value="RanBP1-like"/>
</dbReference>
<feature type="compositionally biased region" description="Polar residues" evidence="10">
    <location>
        <begin position="552"/>
        <end position="561"/>
    </location>
</feature>
<dbReference type="CDD" id="cd13169">
    <property type="entry name" value="RanBD_NUP50_plant"/>
    <property type="match status" value="1"/>
</dbReference>
<proteinExistence type="predicted"/>
<dbReference type="InterPro" id="IPR011993">
    <property type="entry name" value="PH-like_dom_sf"/>
</dbReference>
<dbReference type="SUPFAM" id="SSF50729">
    <property type="entry name" value="PH domain-like"/>
    <property type="match status" value="1"/>
</dbReference>
<keyword evidence="3" id="KW-0677">Repeat</keyword>
<dbReference type="AlphaFoldDB" id="A0AAV9E0C8"/>
<keyword evidence="9" id="KW-0539">Nucleus</keyword>
<keyword evidence="2" id="KW-0813">Transport</keyword>
<feature type="compositionally biased region" description="Basic and acidic residues" evidence="10">
    <location>
        <begin position="230"/>
        <end position="240"/>
    </location>
</feature>
<evidence type="ECO:0000259" key="11">
    <source>
        <dbReference type="PROSITE" id="PS50196"/>
    </source>
</evidence>
<evidence type="ECO:0000256" key="2">
    <source>
        <dbReference type="ARBA" id="ARBA00022448"/>
    </source>
</evidence>
<reference evidence="12" key="2">
    <citation type="submission" date="2023-06" db="EMBL/GenBank/DDBJ databases">
        <authorList>
            <person name="Ma L."/>
            <person name="Liu K.-W."/>
            <person name="Li Z."/>
            <person name="Hsiao Y.-Y."/>
            <person name="Qi Y."/>
            <person name="Fu T."/>
            <person name="Tang G."/>
            <person name="Zhang D."/>
            <person name="Sun W.-H."/>
            <person name="Liu D.-K."/>
            <person name="Li Y."/>
            <person name="Chen G.-Z."/>
            <person name="Liu X.-D."/>
            <person name="Liao X.-Y."/>
            <person name="Jiang Y.-T."/>
            <person name="Yu X."/>
            <person name="Hao Y."/>
            <person name="Huang J."/>
            <person name="Zhao X.-W."/>
            <person name="Ke S."/>
            <person name="Chen Y.-Y."/>
            <person name="Wu W.-L."/>
            <person name="Hsu J.-L."/>
            <person name="Lin Y.-F."/>
            <person name="Huang M.-D."/>
            <person name="Li C.-Y."/>
            <person name="Huang L."/>
            <person name="Wang Z.-W."/>
            <person name="Zhao X."/>
            <person name="Zhong W.-Y."/>
            <person name="Peng D.-H."/>
            <person name="Ahmad S."/>
            <person name="Lan S."/>
            <person name="Zhang J.-S."/>
            <person name="Tsai W.-C."/>
            <person name="Van De Peer Y."/>
            <person name="Liu Z.-J."/>
        </authorList>
    </citation>
    <scope>NUCLEOTIDE SEQUENCE</scope>
    <source>
        <strain evidence="12">CP</strain>
        <tissue evidence="12">Leaves</tissue>
    </source>
</reference>
<dbReference type="Gene3D" id="2.30.29.30">
    <property type="entry name" value="Pleckstrin-homology domain (PH domain)/Phosphotyrosine-binding domain (PTB)"/>
    <property type="match status" value="1"/>
</dbReference>
<dbReference type="PANTHER" id="PTHR23138">
    <property type="entry name" value="RAN BINDING PROTEIN"/>
    <property type="match status" value="1"/>
</dbReference>
<evidence type="ECO:0000256" key="10">
    <source>
        <dbReference type="SAM" id="MobiDB-lite"/>
    </source>
</evidence>
<dbReference type="Pfam" id="PF08911">
    <property type="entry name" value="NUP50"/>
    <property type="match status" value="1"/>
</dbReference>
<feature type="compositionally biased region" description="Basic and acidic residues" evidence="10">
    <location>
        <begin position="255"/>
        <end position="277"/>
    </location>
</feature>
<dbReference type="InterPro" id="IPR000156">
    <property type="entry name" value="Ran_bind_dom"/>
</dbReference>
<dbReference type="InterPro" id="IPR016039">
    <property type="entry name" value="Thiolase-like"/>
</dbReference>
<feature type="compositionally biased region" description="Basic and acidic residues" evidence="10">
    <location>
        <begin position="210"/>
        <end position="219"/>
    </location>
</feature>
<feature type="region of interest" description="Disordered" evidence="10">
    <location>
        <begin position="202"/>
        <end position="317"/>
    </location>
</feature>
<feature type="compositionally biased region" description="Acidic residues" evidence="10">
    <location>
        <begin position="127"/>
        <end position="139"/>
    </location>
</feature>
<evidence type="ECO:0000256" key="6">
    <source>
        <dbReference type="ARBA" id="ARBA00022990"/>
    </source>
</evidence>
<protein>
    <submittedName>
        <fullName evidence="12">3-ketoacyl-CoA synthase 1</fullName>
    </submittedName>
</protein>
<dbReference type="Pfam" id="PF00638">
    <property type="entry name" value="Ran_BP1"/>
    <property type="match status" value="1"/>
</dbReference>
<evidence type="ECO:0000256" key="9">
    <source>
        <dbReference type="ARBA" id="ARBA00023242"/>
    </source>
</evidence>
<evidence type="ECO:0000256" key="4">
    <source>
        <dbReference type="ARBA" id="ARBA00022816"/>
    </source>
</evidence>
<dbReference type="EMBL" id="JAUJYO010000010">
    <property type="protein sequence ID" value="KAK1305767.1"/>
    <property type="molecule type" value="Genomic_DNA"/>
</dbReference>
<comment type="subcellular location">
    <subcellularLocation>
        <location evidence="1">Nucleus</location>
        <location evidence="1">Nuclear pore complex</location>
    </subcellularLocation>
</comment>
<keyword evidence="5" id="KW-0653">Protein transport</keyword>
<dbReference type="GO" id="GO:0016746">
    <property type="term" value="F:acyltransferase activity"/>
    <property type="evidence" value="ECO:0007669"/>
    <property type="project" value="InterPro"/>
</dbReference>
<keyword evidence="4" id="KW-0509">mRNA transport</keyword>
<dbReference type="GO" id="GO:0015031">
    <property type="term" value="P:protein transport"/>
    <property type="evidence" value="ECO:0007669"/>
    <property type="project" value="UniProtKB-KW"/>
</dbReference>
<dbReference type="SUPFAM" id="SSF53901">
    <property type="entry name" value="Thiolase-like"/>
    <property type="match status" value="1"/>
</dbReference>
<keyword evidence="7" id="KW-0811">Translocation</keyword>
<evidence type="ECO:0000256" key="1">
    <source>
        <dbReference type="ARBA" id="ARBA00004567"/>
    </source>
</evidence>
<feature type="region of interest" description="Disordered" evidence="10">
    <location>
        <begin position="541"/>
        <end position="561"/>
    </location>
</feature>
<evidence type="ECO:0000313" key="13">
    <source>
        <dbReference type="Proteomes" id="UP001180020"/>
    </source>
</evidence>
<name>A0AAV9E0C8_ACOCL</name>